<name>A0A418T8B6_9RHOB</name>
<feature type="binding site" evidence="5">
    <location>
        <position position="138"/>
    </location>
    <ligand>
        <name>NADP(+)</name>
        <dbReference type="ChEBI" id="CHEBI:58349"/>
    </ligand>
</feature>
<keyword evidence="5" id="KW-0511">Multifunctional enzyme</keyword>
<evidence type="ECO:0000256" key="1">
    <source>
        <dbReference type="ARBA" id="ARBA00005959"/>
    </source>
</evidence>
<dbReference type="AlphaFoldDB" id="A0A418T8B6"/>
<keyword evidence="3 5" id="KW-0560">Oxidoreductase</keyword>
<keyword evidence="4 5" id="KW-0413">Isomerase</keyword>
<dbReference type="OrthoDB" id="9811425at2"/>
<feature type="binding site" evidence="5">
    <location>
        <position position="201"/>
    </location>
    <ligand>
        <name>substrate</name>
    </ligand>
</feature>
<dbReference type="InterPro" id="IPR036291">
    <property type="entry name" value="NAD(P)-bd_dom_sf"/>
</dbReference>
<gene>
    <name evidence="5" type="primary">fcl</name>
    <name evidence="7" type="ORF">D3P04_02190</name>
</gene>
<feature type="site" description="Important for catalytic activity" evidence="5">
    <location>
        <position position="105"/>
    </location>
</feature>
<feature type="active site" description="Proton donor/acceptor" evidence="5">
    <location>
        <position position="134"/>
    </location>
</feature>
<feature type="site" description="Important for catalytic activity" evidence="5">
    <location>
        <position position="107"/>
    </location>
</feature>
<protein>
    <recommendedName>
        <fullName evidence="5">GDP-L-fucose synthase</fullName>
        <ecNumber evidence="5">1.1.1.271</ecNumber>
    </recommendedName>
    <alternativeName>
        <fullName evidence="5">GDP-4-keto-6-deoxy-D-mannose-3,5-epimerase-4-reductase</fullName>
    </alternativeName>
</protein>
<feature type="binding site" evidence="5">
    <location>
        <begin position="103"/>
        <end position="106"/>
    </location>
    <ligand>
        <name>NADP(+)</name>
        <dbReference type="ChEBI" id="CHEBI:58349"/>
    </ligand>
</feature>
<evidence type="ECO:0000259" key="6">
    <source>
        <dbReference type="Pfam" id="PF01370"/>
    </source>
</evidence>
<feature type="binding site" evidence="5">
    <location>
        <begin position="7"/>
        <end position="13"/>
    </location>
    <ligand>
        <name>NADP(+)</name>
        <dbReference type="ChEBI" id="CHEBI:58349"/>
    </ligand>
</feature>
<keyword evidence="2 5" id="KW-0521">NADP</keyword>
<dbReference type="InterPro" id="IPR001509">
    <property type="entry name" value="Epimerase_deHydtase"/>
</dbReference>
<reference evidence="8" key="1">
    <citation type="submission" date="2018-09" db="EMBL/GenBank/DDBJ databases">
        <title>Acidovorax cavernicola nov. sp. isolated from Gruta de las Maravillas (Aracena, Spain).</title>
        <authorList>
            <person name="Jurado V."/>
            <person name="Gutierrez-Patricio S."/>
            <person name="Gonzalez-Pimentel J.L."/>
            <person name="Miller A.Z."/>
            <person name="Laiz L."/>
            <person name="Saiz-Jimenez C."/>
        </authorList>
    </citation>
    <scope>NUCLEOTIDE SEQUENCE [LARGE SCALE GENOMIC DNA]</scope>
    <source>
        <strain evidence="8">1011MAR3C25</strain>
    </source>
</reference>
<dbReference type="EC" id="1.1.1.271" evidence="5"/>
<comment type="caution">
    <text evidence="7">The sequence shown here is derived from an EMBL/GenBank/DDBJ whole genome shotgun (WGS) entry which is preliminary data.</text>
</comment>
<dbReference type="InterPro" id="IPR028614">
    <property type="entry name" value="GDP_fucose/colitose_synth"/>
</dbReference>
<comment type="similarity">
    <text evidence="1 5">Belongs to the NAD(P)-dependent epimerase/dehydratase family. Fucose synthase subfamily.</text>
</comment>
<dbReference type="GO" id="GO:0050577">
    <property type="term" value="F:GDP-L-fucose synthase activity"/>
    <property type="evidence" value="ECO:0007669"/>
    <property type="project" value="UniProtKB-UniRule"/>
</dbReference>
<feature type="binding site" evidence="5">
    <location>
        <position position="208"/>
    </location>
    <ligand>
        <name>substrate</name>
    </ligand>
</feature>
<sequence length="311" mass="34605">MRVLLTGGTGMLGRALQRIQPQHAPAIRLFTPTRDELPLTDRSAVVSWLNMNPVDAVIHAAARVGGIQANMNDPVGYLSENLRINDAVIMGAYEAGVERLIFLGSSCMYPKDYRQPLVEQDILAAPLEPTNEGYALSKIAAARLCGYVSRQYPSRAFRTLVPCNLFGIEDHFGSIASHLIAAIVTKVIDARDDGHIEVEIWGSGNARREFLFVDDFARFIMDILPRLETLPDLLNIGMDRDHSVTEYYRMIAQIAGWQGRFTHDLTRPEGMMAKLMSSSRAREYGWTPPKDLASALRLTIAAYERQKAQGA</sequence>
<keyword evidence="8" id="KW-1185">Reference proteome</keyword>
<comment type="pathway">
    <text evidence="5">Nucleotide-sugar biosynthesis; GDP-L-fucose biosynthesis via de novo pathway; GDP-L-fucose from GDP-alpha-D-mannose: step 2/2.</text>
</comment>
<feature type="binding site" evidence="5">
    <location>
        <position position="186"/>
    </location>
    <ligand>
        <name>substrate</name>
    </ligand>
</feature>
<dbReference type="HAMAP" id="MF_00956">
    <property type="entry name" value="GDP_fucose_synth"/>
    <property type="match status" value="1"/>
</dbReference>
<dbReference type="EMBL" id="QZCG01000001">
    <property type="protein sequence ID" value="RJE89461.1"/>
    <property type="molecule type" value="Genomic_DNA"/>
</dbReference>
<feature type="binding site" evidence="5">
    <location>
        <begin position="162"/>
        <end position="165"/>
    </location>
    <ligand>
        <name>NADP(+)</name>
        <dbReference type="ChEBI" id="CHEBI:58349"/>
    </ligand>
</feature>
<dbReference type="Pfam" id="PF01370">
    <property type="entry name" value="Epimerase"/>
    <property type="match status" value="1"/>
</dbReference>
<evidence type="ECO:0000313" key="8">
    <source>
        <dbReference type="Proteomes" id="UP000284202"/>
    </source>
</evidence>
<feature type="binding site" evidence="5">
    <location>
        <position position="178"/>
    </location>
    <ligand>
        <name>NADP(+)</name>
        <dbReference type="ChEBI" id="CHEBI:58349"/>
    </ligand>
</feature>
<evidence type="ECO:0000256" key="3">
    <source>
        <dbReference type="ARBA" id="ARBA00023002"/>
    </source>
</evidence>
<dbReference type="PANTHER" id="PTHR43238">
    <property type="entry name" value="GDP-L-FUCOSE SYNTHASE"/>
    <property type="match status" value="1"/>
</dbReference>
<dbReference type="Gene3D" id="3.90.25.10">
    <property type="entry name" value="UDP-galactose 4-epimerase, domain 1"/>
    <property type="match status" value="1"/>
</dbReference>
<dbReference type="Gene3D" id="3.40.50.720">
    <property type="entry name" value="NAD(P)-binding Rossmann-like Domain"/>
    <property type="match status" value="1"/>
</dbReference>
<comment type="function">
    <text evidence="5">Catalyzes the two-step NADP-dependent conversion of GDP-4-dehydro-6-deoxy-D-mannose to GDP-fucose, involving an epimerase and a reductase reaction.</text>
</comment>
<dbReference type="SUPFAM" id="SSF51735">
    <property type="entry name" value="NAD(P)-binding Rossmann-fold domains"/>
    <property type="match status" value="1"/>
</dbReference>
<dbReference type="PANTHER" id="PTHR43238:SF1">
    <property type="entry name" value="GDP-L-FUCOSE SYNTHASE"/>
    <property type="match status" value="1"/>
</dbReference>
<organism evidence="7 8">
    <name type="scientific">Paracoccus onubensis</name>
    <dbReference type="NCBI Taxonomy" id="1675788"/>
    <lineage>
        <taxon>Bacteria</taxon>
        <taxon>Pseudomonadati</taxon>
        <taxon>Pseudomonadota</taxon>
        <taxon>Alphaproteobacteria</taxon>
        <taxon>Rhodobacterales</taxon>
        <taxon>Paracoccaceae</taxon>
        <taxon>Paracoccus</taxon>
    </lineage>
</organism>
<evidence type="ECO:0000256" key="5">
    <source>
        <dbReference type="HAMAP-Rule" id="MF_00956"/>
    </source>
</evidence>
<dbReference type="GO" id="GO:0016853">
    <property type="term" value="F:isomerase activity"/>
    <property type="evidence" value="ECO:0007669"/>
    <property type="project" value="UniProtKB-KW"/>
</dbReference>
<proteinExistence type="inferred from homology"/>
<evidence type="ECO:0000313" key="7">
    <source>
        <dbReference type="EMBL" id="RJE89461.1"/>
    </source>
</evidence>
<dbReference type="Proteomes" id="UP000284202">
    <property type="component" value="Unassembled WGS sequence"/>
</dbReference>
<feature type="binding site" evidence="5">
    <location>
        <position position="269"/>
    </location>
    <ligand>
        <name>substrate</name>
    </ligand>
</feature>
<feature type="domain" description="NAD-dependent epimerase/dehydratase" evidence="6">
    <location>
        <begin position="3"/>
        <end position="237"/>
    </location>
</feature>
<evidence type="ECO:0000256" key="2">
    <source>
        <dbReference type="ARBA" id="ARBA00022857"/>
    </source>
</evidence>
<evidence type="ECO:0000256" key="4">
    <source>
        <dbReference type="ARBA" id="ARBA00023235"/>
    </source>
</evidence>
<dbReference type="UniPathway" id="UPA00128">
    <property type="reaction ID" value="UER00191"/>
</dbReference>
<accession>A0A418T8B6</accession>
<dbReference type="GO" id="GO:0070401">
    <property type="term" value="F:NADP+ binding"/>
    <property type="evidence" value="ECO:0007669"/>
    <property type="project" value="UniProtKB-UniRule"/>
</dbReference>
<comment type="catalytic activity">
    <reaction evidence="5">
        <text>GDP-beta-L-fucose + NADP(+) = GDP-4-dehydro-alpha-D-rhamnose + NADPH + H(+)</text>
        <dbReference type="Rhea" id="RHEA:18885"/>
        <dbReference type="ChEBI" id="CHEBI:15378"/>
        <dbReference type="ChEBI" id="CHEBI:57273"/>
        <dbReference type="ChEBI" id="CHEBI:57783"/>
        <dbReference type="ChEBI" id="CHEBI:57964"/>
        <dbReference type="ChEBI" id="CHEBI:58349"/>
        <dbReference type="EC" id="1.1.1.271"/>
    </reaction>
</comment>
<dbReference type="RefSeq" id="WP_119745425.1">
    <property type="nucleotide sequence ID" value="NZ_QZCG01000001.1"/>
</dbReference>
<dbReference type="GO" id="GO:0042351">
    <property type="term" value="P:'de novo' GDP-L-fucose biosynthetic process"/>
    <property type="evidence" value="ECO:0007669"/>
    <property type="project" value="UniProtKB-UniRule"/>
</dbReference>